<sequence>MAVTSGAQEFPCSLTLDVPFPTARLASVALRSLRVDKELSPLVQRELAIATPTTGPENGRIQDSLLKVTYKATTNRMLRVAVNGFMESLTLVLEVMENLDTDVLSTDPTDAI</sequence>
<keyword evidence="3" id="KW-1185">Reference proteome</keyword>
<protein>
    <recommendedName>
        <fullName evidence="4">Transcription factor Pcc1</fullName>
    </recommendedName>
</protein>
<proteinExistence type="inferred from homology"/>
<dbReference type="Pfam" id="PF09341">
    <property type="entry name" value="Pcc1"/>
    <property type="match status" value="1"/>
</dbReference>
<gene>
    <name evidence="2" type="ORF">SCAR479_09676</name>
</gene>
<dbReference type="PANTHER" id="PTHR31283:SF5">
    <property type="entry name" value="EKC_KEOPS COMPLEX SUBUNIT LAGE3"/>
    <property type="match status" value="1"/>
</dbReference>
<dbReference type="PANTHER" id="PTHR31283">
    <property type="entry name" value="EKC/KEOPS COMPLEX SUBUNIT PCC1 FAMILY MEMBER"/>
    <property type="match status" value="1"/>
</dbReference>
<accession>A0ABR2XIT1</accession>
<evidence type="ECO:0000313" key="3">
    <source>
        <dbReference type="Proteomes" id="UP001465668"/>
    </source>
</evidence>
<evidence type="ECO:0008006" key="4">
    <source>
        <dbReference type="Google" id="ProtNLM"/>
    </source>
</evidence>
<comment type="caution">
    <text evidence="2">The sequence shown here is derived from an EMBL/GenBank/DDBJ whole genome shotgun (WGS) entry which is preliminary data.</text>
</comment>
<dbReference type="Proteomes" id="UP001465668">
    <property type="component" value="Unassembled WGS sequence"/>
</dbReference>
<organism evidence="2 3">
    <name type="scientific">Seiridium cardinale</name>
    <dbReference type="NCBI Taxonomy" id="138064"/>
    <lineage>
        <taxon>Eukaryota</taxon>
        <taxon>Fungi</taxon>
        <taxon>Dikarya</taxon>
        <taxon>Ascomycota</taxon>
        <taxon>Pezizomycotina</taxon>
        <taxon>Sordariomycetes</taxon>
        <taxon>Xylariomycetidae</taxon>
        <taxon>Amphisphaeriales</taxon>
        <taxon>Sporocadaceae</taxon>
        <taxon>Seiridium</taxon>
    </lineage>
</organism>
<dbReference type="InterPro" id="IPR015419">
    <property type="entry name" value="CTAG/Pcc1"/>
</dbReference>
<reference evidence="2 3" key="1">
    <citation type="submission" date="2024-02" db="EMBL/GenBank/DDBJ databases">
        <title>First draft genome assembly of two strains of Seiridium cardinale.</title>
        <authorList>
            <person name="Emiliani G."/>
            <person name="Scali E."/>
        </authorList>
    </citation>
    <scope>NUCLEOTIDE SEQUENCE [LARGE SCALE GENOMIC DNA]</scope>
    <source>
        <strain evidence="2 3">BM-138-000479</strain>
    </source>
</reference>
<dbReference type="EMBL" id="JARVKM010000048">
    <property type="protein sequence ID" value="KAK9773730.1"/>
    <property type="molecule type" value="Genomic_DNA"/>
</dbReference>
<evidence type="ECO:0000256" key="1">
    <source>
        <dbReference type="ARBA" id="ARBA00007073"/>
    </source>
</evidence>
<name>A0ABR2XIT1_9PEZI</name>
<dbReference type="Gene3D" id="3.30.310.50">
    <property type="entry name" value="Alpha-D-phosphohexomutase, C-terminal domain"/>
    <property type="match status" value="1"/>
</dbReference>
<evidence type="ECO:0000313" key="2">
    <source>
        <dbReference type="EMBL" id="KAK9773730.1"/>
    </source>
</evidence>
<comment type="similarity">
    <text evidence="1">Belongs to the CTAG/PCC1 family.</text>
</comment>